<dbReference type="Proteomes" id="UP001277471">
    <property type="component" value="Unassembled WGS sequence"/>
</dbReference>
<evidence type="ECO:0008006" key="6">
    <source>
        <dbReference type="Google" id="ProtNLM"/>
    </source>
</evidence>
<organism evidence="3 4">
    <name type="scientific">Azospirillum brasilense</name>
    <dbReference type="NCBI Taxonomy" id="192"/>
    <lineage>
        <taxon>Bacteria</taxon>
        <taxon>Pseudomonadati</taxon>
        <taxon>Pseudomonadota</taxon>
        <taxon>Alphaproteobacteria</taxon>
        <taxon>Rhodospirillales</taxon>
        <taxon>Azospirillaceae</taxon>
        <taxon>Azospirillum</taxon>
    </lineage>
</organism>
<name>A0A0P0FC70_AZOBR</name>
<feature type="region of interest" description="Disordered" evidence="1">
    <location>
        <begin position="1"/>
        <end position="22"/>
    </location>
</feature>
<dbReference type="AlphaFoldDB" id="A0A0P0FC70"/>
<protein>
    <recommendedName>
        <fullName evidence="6">Histidine kinase</fullName>
    </recommendedName>
</protein>
<proteinExistence type="predicted"/>
<dbReference type="RefSeq" id="WP_035669634.1">
    <property type="nucleotide sequence ID" value="NZ_CP012916.1"/>
</dbReference>
<keyword evidence="5" id="KW-1185">Reference proteome</keyword>
<evidence type="ECO:0000313" key="4">
    <source>
        <dbReference type="Proteomes" id="UP000298774"/>
    </source>
</evidence>
<geneLocation type="plasmid" evidence="3 4">
    <name>p2</name>
</geneLocation>
<evidence type="ECO:0000256" key="1">
    <source>
        <dbReference type="SAM" id="MobiDB-lite"/>
    </source>
</evidence>
<reference evidence="3 4" key="1">
    <citation type="submission" date="2018-09" db="EMBL/GenBank/DDBJ databases">
        <title>Whole genome based analysis of evolution and adaptive divergence in Indian and Brazilian strains of Azospirillum brasilense.</title>
        <authorList>
            <person name="Singh C."/>
            <person name="Tripathi A.K."/>
        </authorList>
    </citation>
    <scope>NUCLEOTIDE SEQUENCE [LARGE SCALE GENOMIC DNA]</scope>
    <source>
        <strain evidence="3 4">MTCC4038</strain>
        <plasmid evidence="3 4">p2</plasmid>
    </source>
</reference>
<evidence type="ECO:0000313" key="2">
    <source>
        <dbReference type="EMBL" id="MDX5955371.1"/>
    </source>
</evidence>
<evidence type="ECO:0000313" key="5">
    <source>
        <dbReference type="Proteomes" id="UP001277471"/>
    </source>
</evidence>
<keyword evidence="3" id="KW-0614">Plasmid</keyword>
<dbReference type="GeneID" id="56450841"/>
<dbReference type="Proteomes" id="UP000298774">
    <property type="component" value="Plasmid p2"/>
</dbReference>
<sequence>MSNMDQTRAAAATPDIGDDLISPDELRKLGEEHEMALLQEALEREKKHMKEQDTVREAFMNQHIRPDAKERFTRAVRDAASRGVKEIQVARFPSSYCTDGGRAINNFEPDWPNSLTGFAREAYEVFDKNLRAKGYKLRAQILDYPGGMPGDVGLYLRW</sequence>
<dbReference type="KEGG" id="abf:AMK58_24075"/>
<dbReference type="EMBL" id="JAWXYC010000005">
    <property type="protein sequence ID" value="MDX5955371.1"/>
    <property type="molecule type" value="Genomic_DNA"/>
</dbReference>
<reference evidence="2 5" key="2">
    <citation type="submission" date="2023-11" db="EMBL/GenBank/DDBJ databases">
        <title>MicrobeMod: A computational toolkit for identifying prokaryotic methylation and restriction-modification with nanopore sequencing.</title>
        <authorList>
            <person name="Crits-Christoph A."/>
            <person name="Kang S.C."/>
            <person name="Lee H."/>
            <person name="Ostrov N."/>
        </authorList>
    </citation>
    <scope>NUCLEOTIDE SEQUENCE [LARGE SCALE GENOMIC DNA]</scope>
    <source>
        <strain evidence="2 5">ATCC 29145</strain>
    </source>
</reference>
<accession>A0A0P0FC70</accession>
<dbReference type="EMBL" id="CP032341">
    <property type="protein sequence ID" value="QCO12073.1"/>
    <property type="molecule type" value="Genomic_DNA"/>
</dbReference>
<evidence type="ECO:0000313" key="3">
    <source>
        <dbReference type="EMBL" id="QCO12073.1"/>
    </source>
</evidence>
<gene>
    <name evidence="3" type="ORF">D3868_23830</name>
    <name evidence="2" type="ORF">SIM66_29815</name>
</gene>